<dbReference type="EMBL" id="CP026538">
    <property type="protein sequence ID" value="QAZ66348.1"/>
    <property type="molecule type" value="Genomic_DNA"/>
</dbReference>
<sequence length="65" mass="7310">MLSRAGWRQPAFFMGLMVAPTRVTALAAGTRQPWPRRPSHYVFLSNSQNSIGQAYLTMAWGVITR</sequence>
<reference evidence="1 2" key="1">
    <citation type="submission" date="2018-02" db="EMBL/GenBank/DDBJ databases">
        <title>Genome sequence of Desulfovibrio carbinolicus DSM 3852.</title>
        <authorList>
            <person name="Wilbanks E."/>
            <person name="Skennerton C.T."/>
            <person name="Orphan V.J."/>
        </authorList>
    </citation>
    <scope>NUCLEOTIDE SEQUENCE [LARGE SCALE GENOMIC DNA]</scope>
    <source>
        <strain evidence="1 2">DSM 3852</strain>
    </source>
</reference>
<dbReference type="Proteomes" id="UP000293296">
    <property type="component" value="Chromosome"/>
</dbReference>
<name>A0A4P6HML9_9BACT</name>
<evidence type="ECO:0000313" key="2">
    <source>
        <dbReference type="Proteomes" id="UP000293296"/>
    </source>
</evidence>
<organism evidence="1 2">
    <name type="scientific">Solidesulfovibrio carbinolicus</name>
    <dbReference type="NCBI Taxonomy" id="296842"/>
    <lineage>
        <taxon>Bacteria</taxon>
        <taxon>Pseudomonadati</taxon>
        <taxon>Thermodesulfobacteriota</taxon>
        <taxon>Desulfovibrionia</taxon>
        <taxon>Desulfovibrionales</taxon>
        <taxon>Desulfovibrionaceae</taxon>
        <taxon>Solidesulfovibrio</taxon>
    </lineage>
</organism>
<dbReference type="KEGG" id="dcb:C3Y92_03450"/>
<accession>A0A4P6HML9</accession>
<evidence type="ECO:0000313" key="1">
    <source>
        <dbReference type="EMBL" id="QAZ66348.1"/>
    </source>
</evidence>
<protein>
    <submittedName>
        <fullName evidence="1">Uncharacterized protein</fullName>
    </submittedName>
</protein>
<dbReference type="AlphaFoldDB" id="A0A4P6HML9"/>
<gene>
    <name evidence="1" type="ORF">C3Y92_03450</name>
</gene>
<proteinExistence type="predicted"/>
<keyword evidence="2" id="KW-1185">Reference proteome</keyword>